<reference evidence="1 2" key="1">
    <citation type="submission" date="2018-07" db="EMBL/GenBank/DDBJ databases">
        <title>Genomic Encyclopedia of Archaeal and Bacterial Type Strains, Phase II (KMG-II): from individual species to whole genera.</title>
        <authorList>
            <person name="Goeker M."/>
        </authorList>
    </citation>
    <scope>NUCLEOTIDE SEQUENCE [LARGE SCALE GENOMIC DNA]</scope>
    <source>
        <strain evidence="1 2">DSM 25795</strain>
    </source>
</reference>
<proteinExistence type="predicted"/>
<keyword evidence="2" id="KW-1185">Reference proteome</keyword>
<dbReference type="Proteomes" id="UP000257004">
    <property type="component" value="Unassembled WGS sequence"/>
</dbReference>
<sequence>MDNALKEILWRQFAGSIDMLKNAVELCPQSLWNSDLLFGYNAFHTAFFLDYYLTLEPKGFVPPKPFSLSEFEDRMPERIYTKEEVLIYLEFGREKLRQLLAEMTDEIYKSNWENESKTMCYNIIEILLYNMRHVQHHTAQLNLLLRQNIDDAPQWVREAKDTLY</sequence>
<protein>
    <recommendedName>
        <fullName evidence="3">DinB family protein</fullName>
    </recommendedName>
</protein>
<dbReference type="SUPFAM" id="SSF109854">
    <property type="entry name" value="DinB/YfiT-like putative metalloenzymes"/>
    <property type="match status" value="1"/>
</dbReference>
<dbReference type="InterPro" id="IPR034660">
    <property type="entry name" value="DinB/YfiT-like"/>
</dbReference>
<dbReference type="EMBL" id="QRDQ01000009">
    <property type="protein sequence ID" value="RED23545.1"/>
    <property type="molecule type" value="Genomic_DNA"/>
</dbReference>
<evidence type="ECO:0008006" key="3">
    <source>
        <dbReference type="Google" id="ProtNLM"/>
    </source>
</evidence>
<evidence type="ECO:0000313" key="2">
    <source>
        <dbReference type="Proteomes" id="UP000257004"/>
    </source>
</evidence>
<name>A0A3D9FSH0_9FLAO</name>
<evidence type="ECO:0000313" key="1">
    <source>
        <dbReference type="EMBL" id="RED23545.1"/>
    </source>
</evidence>
<dbReference type="Gene3D" id="1.20.120.450">
    <property type="entry name" value="dinb family like domain"/>
    <property type="match status" value="1"/>
</dbReference>
<accession>A0A3D9FSH0</accession>
<dbReference type="RefSeq" id="WP_115888639.1">
    <property type="nucleotide sequence ID" value="NZ_QRDQ01000009.1"/>
</dbReference>
<gene>
    <name evidence="1" type="ORF">BD847_2604</name>
</gene>
<organism evidence="1 2">
    <name type="scientific">Flavobacterium cutihirudinis</name>
    <dbReference type="NCBI Taxonomy" id="1265740"/>
    <lineage>
        <taxon>Bacteria</taxon>
        <taxon>Pseudomonadati</taxon>
        <taxon>Bacteroidota</taxon>
        <taxon>Flavobacteriia</taxon>
        <taxon>Flavobacteriales</taxon>
        <taxon>Flavobacteriaceae</taxon>
        <taxon>Flavobacterium</taxon>
    </lineage>
</organism>
<dbReference type="AlphaFoldDB" id="A0A3D9FSH0"/>
<comment type="caution">
    <text evidence="1">The sequence shown here is derived from an EMBL/GenBank/DDBJ whole genome shotgun (WGS) entry which is preliminary data.</text>
</comment>
<dbReference type="OrthoDB" id="9799598at2"/>